<reference evidence="1 2" key="1">
    <citation type="submission" date="2023-12" db="EMBL/GenBank/DDBJ databases">
        <title>Baltic Sea Cyanobacteria.</title>
        <authorList>
            <person name="Delbaje E."/>
            <person name="Fewer D.P."/>
            <person name="Shishido T.K."/>
        </authorList>
    </citation>
    <scope>NUCLEOTIDE SEQUENCE [LARGE SCALE GENOMIC DNA]</scope>
    <source>
        <strain evidence="1 2">UHCC 0370</strain>
    </source>
</reference>
<keyword evidence="2" id="KW-1185">Reference proteome</keyword>
<dbReference type="Pfam" id="PF21826">
    <property type="entry name" value="DUF6887"/>
    <property type="match status" value="1"/>
</dbReference>
<evidence type="ECO:0000313" key="2">
    <source>
        <dbReference type="Proteomes" id="UP001301388"/>
    </source>
</evidence>
<organism evidence="1 2">
    <name type="scientific">Pseudanabaena galeata UHCC 0370</name>
    <dbReference type="NCBI Taxonomy" id="3110310"/>
    <lineage>
        <taxon>Bacteria</taxon>
        <taxon>Bacillati</taxon>
        <taxon>Cyanobacteriota</taxon>
        <taxon>Cyanophyceae</taxon>
        <taxon>Pseudanabaenales</taxon>
        <taxon>Pseudanabaenaceae</taxon>
        <taxon>Pseudanabaena</taxon>
    </lineage>
</organism>
<proteinExistence type="predicted"/>
<protein>
    <submittedName>
        <fullName evidence="1">Uncharacterized protein</fullName>
    </submittedName>
</protein>
<name>A0ABU5TQL8_9CYAN</name>
<sequence length="60" mass="6856">MTKKELRAYVIAHPSNKDAFRIFVDRFTVNASPETFAMPQSVADLQEIESLIKQKLEQSS</sequence>
<dbReference type="EMBL" id="JAYGIE010000142">
    <property type="protein sequence ID" value="MEA5480638.1"/>
    <property type="molecule type" value="Genomic_DNA"/>
</dbReference>
<dbReference type="Proteomes" id="UP001301388">
    <property type="component" value="Unassembled WGS sequence"/>
</dbReference>
<evidence type="ECO:0000313" key="1">
    <source>
        <dbReference type="EMBL" id="MEA5480638.1"/>
    </source>
</evidence>
<gene>
    <name evidence="1" type="ORF">VB774_23640</name>
</gene>
<dbReference type="InterPro" id="IPR054053">
    <property type="entry name" value="DUF6887"/>
</dbReference>
<accession>A0ABU5TQL8</accession>
<comment type="caution">
    <text evidence="1">The sequence shown here is derived from an EMBL/GenBank/DDBJ whole genome shotgun (WGS) entry which is preliminary data.</text>
</comment>